<evidence type="ECO:0000313" key="2">
    <source>
        <dbReference type="EMBL" id="MBB4860426.1"/>
    </source>
</evidence>
<gene>
    <name evidence="2" type="ORF">HNO88_003769</name>
</gene>
<dbReference type="InterPro" id="IPR000073">
    <property type="entry name" value="AB_hydrolase_1"/>
</dbReference>
<dbReference type="RefSeq" id="WP_184249162.1">
    <property type="nucleotide sequence ID" value="NZ_JACHLR010000021.1"/>
</dbReference>
<evidence type="ECO:0000313" key="3">
    <source>
        <dbReference type="Proteomes" id="UP000555448"/>
    </source>
</evidence>
<dbReference type="PANTHER" id="PTHR43798:SF29">
    <property type="entry name" value="AB HYDROLASE-1 DOMAIN-CONTAINING PROTEIN"/>
    <property type="match status" value="1"/>
</dbReference>
<feature type="domain" description="AB hydrolase-1" evidence="1">
    <location>
        <begin position="33"/>
        <end position="209"/>
    </location>
</feature>
<name>A0A7W7KCU1_9SPHN</name>
<dbReference type="Proteomes" id="UP000555448">
    <property type="component" value="Unassembled WGS sequence"/>
</dbReference>
<proteinExistence type="predicted"/>
<dbReference type="Gene3D" id="3.40.50.1820">
    <property type="entry name" value="alpha/beta hydrolase"/>
    <property type="match status" value="1"/>
</dbReference>
<accession>A0A7W7KCU1</accession>
<dbReference type="PANTHER" id="PTHR43798">
    <property type="entry name" value="MONOACYLGLYCEROL LIPASE"/>
    <property type="match status" value="1"/>
</dbReference>
<dbReference type="AlphaFoldDB" id="A0A7W7KCU1"/>
<dbReference type="Pfam" id="PF12697">
    <property type="entry name" value="Abhydrolase_6"/>
    <property type="match status" value="1"/>
</dbReference>
<keyword evidence="3" id="KW-1185">Reference proteome</keyword>
<organism evidence="2 3">
    <name type="scientific">Novosphingobium chloroacetimidivorans</name>
    <dbReference type="NCBI Taxonomy" id="1428314"/>
    <lineage>
        <taxon>Bacteria</taxon>
        <taxon>Pseudomonadati</taxon>
        <taxon>Pseudomonadota</taxon>
        <taxon>Alphaproteobacteria</taxon>
        <taxon>Sphingomonadales</taxon>
        <taxon>Sphingomonadaceae</taxon>
        <taxon>Novosphingobium</taxon>
    </lineage>
</organism>
<dbReference type="SUPFAM" id="SSF53474">
    <property type="entry name" value="alpha/beta-Hydrolases"/>
    <property type="match status" value="1"/>
</dbReference>
<sequence length="235" mass="24986">MTRKPVPLVLLPAMGCDGQLWARQVVDLADIAHPELGDLTVDDTLAAMAARVLAHAPPRIAVAGVSLGGYVALEMIRQAPDRIERIALFATRASMQTRPRTVAEQGTLATAPASDPMLSANISGPVQAMAERVGAAVFARQQRALLARPDIGPAIQAVAVPTVVAVGDRDRVCLPDDARALADQIPRARFQVLSGCGHLAPMERPGEVTALLRAWLLDSPSRPAKPSFPLRRARN</sequence>
<reference evidence="2 3" key="1">
    <citation type="submission" date="2020-08" db="EMBL/GenBank/DDBJ databases">
        <title>Functional genomics of gut bacteria from endangered species of beetles.</title>
        <authorList>
            <person name="Carlos-Shanley C."/>
        </authorList>
    </citation>
    <scope>NUCLEOTIDE SEQUENCE [LARGE SCALE GENOMIC DNA]</scope>
    <source>
        <strain evidence="2 3">S00245</strain>
    </source>
</reference>
<dbReference type="InterPro" id="IPR050266">
    <property type="entry name" value="AB_hydrolase_sf"/>
</dbReference>
<protein>
    <submittedName>
        <fullName evidence="2">Pimeloyl-ACP methyl ester carboxylesterase</fullName>
    </submittedName>
</protein>
<evidence type="ECO:0000259" key="1">
    <source>
        <dbReference type="Pfam" id="PF12697"/>
    </source>
</evidence>
<comment type="caution">
    <text evidence="2">The sequence shown here is derived from an EMBL/GenBank/DDBJ whole genome shotgun (WGS) entry which is preliminary data.</text>
</comment>
<dbReference type="InterPro" id="IPR029058">
    <property type="entry name" value="AB_hydrolase_fold"/>
</dbReference>
<dbReference type="EMBL" id="JACHLR010000021">
    <property type="protein sequence ID" value="MBB4860426.1"/>
    <property type="molecule type" value="Genomic_DNA"/>
</dbReference>